<dbReference type="Proteomes" id="UP000320762">
    <property type="component" value="Unassembled WGS sequence"/>
</dbReference>
<dbReference type="Gene3D" id="3.50.50.60">
    <property type="entry name" value="FAD/NAD(P)-binding domain"/>
    <property type="match status" value="1"/>
</dbReference>
<accession>A0A550CWT9</accession>
<feature type="compositionally biased region" description="Polar residues" evidence="1">
    <location>
        <begin position="321"/>
        <end position="330"/>
    </location>
</feature>
<gene>
    <name evidence="3" type="ORF">BD626DRAFT_390385</name>
</gene>
<evidence type="ECO:0000313" key="4">
    <source>
        <dbReference type="Proteomes" id="UP000320762"/>
    </source>
</evidence>
<dbReference type="EMBL" id="VDMD01000001">
    <property type="protein sequence ID" value="TRM69265.1"/>
    <property type="molecule type" value="Genomic_DNA"/>
</dbReference>
<dbReference type="InterPro" id="IPR036188">
    <property type="entry name" value="FAD/NAD-bd_sf"/>
</dbReference>
<dbReference type="Pfam" id="PF01266">
    <property type="entry name" value="DAO"/>
    <property type="match status" value="1"/>
</dbReference>
<sequence>MGTVLSRARLALRVAREFSELSERLSRSPGLPVADPSTPYWTVPPAPIAEHGTGADARLPSYADVVVIGSGITGTCVARTLLDEGPHGLKLVMLDARATCSGATARNGGHITPPLYHDYALLKKEFGAQAAQHIIRFRLAHLSELLQVAEEEGLLEDSQCRQVETFDVFFEQSLFDSAKERLADYLDDLESENNYWKVYGKSECATEIHASKRAVGAISTRAGAVHPYRLVTGILQRLLSSYSQTFSLFTHTPCTDISAEAGQYVVKTPKGVVRTSHVVHATNGWSSHLLEGMRRKIMPMRATMSAQLPKPTMKEVPPPYTQHTDASSDTSTVIPRNPYPWFGTRSFVIYPTASWTHYDYLTQQPVPPPTVQPYPHPRAEFMYGGGVSHAYTSPARVGAGGHGEIACINDDGIDLGVRAYLGGALGAYFGREFGATAADASKDEPEEAIDKHFWTGVEGISADGRPWVGRLPHAVTGRRLSKTGATAPVSLAAPGEWICAGYSGEGMVHGWLCANAVARMVLGSEDTNLGAGSHKDQILPEAYKFTTKRWKAAKIEERLATK</sequence>
<dbReference type="OrthoDB" id="429143at2759"/>
<keyword evidence="4" id="KW-1185">Reference proteome</keyword>
<dbReference type="InterPro" id="IPR006076">
    <property type="entry name" value="FAD-dep_OxRdtase"/>
</dbReference>
<dbReference type="Gene3D" id="3.30.9.10">
    <property type="entry name" value="D-Amino Acid Oxidase, subunit A, domain 2"/>
    <property type="match status" value="1"/>
</dbReference>
<dbReference type="PANTHER" id="PTHR13847:SF213">
    <property type="entry name" value="DEPENDENT OXIDOREDUCTASE, PUTATIVE-RELATED"/>
    <property type="match status" value="1"/>
</dbReference>
<dbReference type="AlphaFoldDB" id="A0A550CWT9"/>
<feature type="region of interest" description="Disordered" evidence="1">
    <location>
        <begin position="310"/>
        <end position="330"/>
    </location>
</feature>
<dbReference type="PANTHER" id="PTHR13847">
    <property type="entry name" value="SARCOSINE DEHYDROGENASE-RELATED"/>
    <property type="match status" value="1"/>
</dbReference>
<dbReference type="STRING" id="97359.A0A550CWT9"/>
<proteinExistence type="predicted"/>
<reference evidence="3 4" key="1">
    <citation type="journal article" date="2019" name="New Phytol.">
        <title>Comparative genomics reveals unique wood-decay strategies and fruiting body development in the Schizophyllaceae.</title>
        <authorList>
            <person name="Almasi E."/>
            <person name="Sahu N."/>
            <person name="Krizsan K."/>
            <person name="Balint B."/>
            <person name="Kovacs G.M."/>
            <person name="Kiss B."/>
            <person name="Cseklye J."/>
            <person name="Drula E."/>
            <person name="Henrissat B."/>
            <person name="Nagy I."/>
            <person name="Chovatia M."/>
            <person name="Adam C."/>
            <person name="LaButti K."/>
            <person name="Lipzen A."/>
            <person name="Riley R."/>
            <person name="Grigoriev I.V."/>
            <person name="Nagy L.G."/>
        </authorList>
    </citation>
    <scope>NUCLEOTIDE SEQUENCE [LARGE SCALE GENOMIC DNA]</scope>
    <source>
        <strain evidence="3 4">NL-1724</strain>
    </source>
</reference>
<name>A0A550CWT9_9AGAR</name>
<dbReference type="GO" id="GO:0005737">
    <property type="term" value="C:cytoplasm"/>
    <property type="evidence" value="ECO:0007669"/>
    <property type="project" value="TreeGrafter"/>
</dbReference>
<evidence type="ECO:0000313" key="3">
    <source>
        <dbReference type="EMBL" id="TRM69265.1"/>
    </source>
</evidence>
<protein>
    <submittedName>
        <fullName evidence="3">FAD dependent oxidoreductase</fullName>
    </submittedName>
</protein>
<dbReference type="SUPFAM" id="SSF51905">
    <property type="entry name" value="FAD/NAD(P)-binding domain"/>
    <property type="match status" value="1"/>
</dbReference>
<feature type="domain" description="FAD dependent oxidoreductase" evidence="2">
    <location>
        <begin position="64"/>
        <end position="520"/>
    </location>
</feature>
<evidence type="ECO:0000259" key="2">
    <source>
        <dbReference type="Pfam" id="PF01266"/>
    </source>
</evidence>
<comment type="caution">
    <text evidence="3">The sequence shown here is derived from an EMBL/GenBank/DDBJ whole genome shotgun (WGS) entry which is preliminary data.</text>
</comment>
<evidence type="ECO:0000256" key="1">
    <source>
        <dbReference type="SAM" id="MobiDB-lite"/>
    </source>
</evidence>
<organism evidence="3 4">
    <name type="scientific">Schizophyllum amplum</name>
    <dbReference type="NCBI Taxonomy" id="97359"/>
    <lineage>
        <taxon>Eukaryota</taxon>
        <taxon>Fungi</taxon>
        <taxon>Dikarya</taxon>
        <taxon>Basidiomycota</taxon>
        <taxon>Agaricomycotina</taxon>
        <taxon>Agaricomycetes</taxon>
        <taxon>Agaricomycetidae</taxon>
        <taxon>Agaricales</taxon>
        <taxon>Schizophyllaceae</taxon>
        <taxon>Schizophyllum</taxon>
    </lineage>
</organism>